<evidence type="ECO:0000256" key="14">
    <source>
        <dbReference type="SAM" id="SignalP"/>
    </source>
</evidence>
<evidence type="ECO:0000256" key="1">
    <source>
        <dbReference type="ARBA" id="ARBA00004571"/>
    </source>
</evidence>
<evidence type="ECO:0000259" key="16">
    <source>
        <dbReference type="Pfam" id="PF07715"/>
    </source>
</evidence>
<dbReference type="Pfam" id="PF07715">
    <property type="entry name" value="Plug"/>
    <property type="match status" value="1"/>
</dbReference>
<dbReference type="AlphaFoldDB" id="A0A7X6DFY8"/>
<proteinExistence type="inferred from homology"/>
<keyword evidence="9 12" id="KW-0472">Membrane</keyword>
<dbReference type="SUPFAM" id="SSF56935">
    <property type="entry name" value="Porins"/>
    <property type="match status" value="1"/>
</dbReference>
<evidence type="ECO:0000313" key="18">
    <source>
        <dbReference type="Proteomes" id="UP000521868"/>
    </source>
</evidence>
<dbReference type="GO" id="GO:0009279">
    <property type="term" value="C:cell outer membrane"/>
    <property type="evidence" value="ECO:0007669"/>
    <property type="project" value="UniProtKB-SubCell"/>
</dbReference>
<evidence type="ECO:0000256" key="11">
    <source>
        <dbReference type="ARBA" id="ARBA00023237"/>
    </source>
</evidence>
<evidence type="ECO:0000256" key="3">
    <source>
        <dbReference type="ARBA" id="ARBA00022448"/>
    </source>
</evidence>
<dbReference type="Proteomes" id="UP000521868">
    <property type="component" value="Unassembled WGS sequence"/>
</dbReference>
<evidence type="ECO:0000256" key="2">
    <source>
        <dbReference type="ARBA" id="ARBA00009810"/>
    </source>
</evidence>
<accession>A0A7X6DFY8</accession>
<evidence type="ECO:0000313" key="17">
    <source>
        <dbReference type="EMBL" id="NKE66318.1"/>
    </source>
</evidence>
<evidence type="ECO:0000256" key="6">
    <source>
        <dbReference type="ARBA" id="ARBA00022729"/>
    </source>
</evidence>
<evidence type="ECO:0000256" key="12">
    <source>
        <dbReference type="PROSITE-ProRule" id="PRU01360"/>
    </source>
</evidence>
<dbReference type="InterPro" id="IPR036942">
    <property type="entry name" value="Beta-barrel_TonB_sf"/>
</dbReference>
<comment type="subcellular location">
    <subcellularLocation>
        <location evidence="1 12">Cell outer membrane</location>
        <topology evidence="1 12">Multi-pass membrane protein</topology>
    </subcellularLocation>
</comment>
<protein>
    <submittedName>
        <fullName evidence="17">TonB-dependent receptor</fullName>
    </submittedName>
</protein>
<dbReference type="InterPro" id="IPR012910">
    <property type="entry name" value="Plug_dom"/>
</dbReference>
<reference evidence="17 18" key="1">
    <citation type="journal article" date="2020" name="Nature">
        <title>Bacterial chemolithoautotrophy via manganese oxidation.</title>
        <authorList>
            <person name="Yu H."/>
            <person name="Leadbetter J.R."/>
        </authorList>
    </citation>
    <scope>NUCLEOTIDE SEQUENCE [LARGE SCALE GENOMIC DNA]</scope>
    <source>
        <strain evidence="17 18">RBP-1</strain>
    </source>
</reference>
<dbReference type="PROSITE" id="PS52016">
    <property type="entry name" value="TONB_DEPENDENT_REC_3"/>
    <property type="match status" value="1"/>
</dbReference>
<keyword evidence="10 17" id="KW-0675">Receptor</keyword>
<comment type="similarity">
    <text evidence="2 12 13">Belongs to the TonB-dependent receptor family.</text>
</comment>
<dbReference type="InterPro" id="IPR037066">
    <property type="entry name" value="Plug_dom_sf"/>
</dbReference>
<dbReference type="RefSeq" id="WP_168107431.1">
    <property type="nucleotide sequence ID" value="NZ_VTOX01000003.1"/>
</dbReference>
<evidence type="ECO:0000259" key="15">
    <source>
        <dbReference type="Pfam" id="PF00593"/>
    </source>
</evidence>
<dbReference type="Pfam" id="PF00593">
    <property type="entry name" value="TonB_dep_Rec_b-barrel"/>
    <property type="match status" value="1"/>
</dbReference>
<keyword evidence="7" id="KW-0406">Ion transport</keyword>
<gene>
    <name evidence="17" type="ORF">RAMLITH_10845</name>
</gene>
<keyword evidence="18" id="KW-1185">Reference proteome</keyword>
<feature type="domain" description="TonB-dependent receptor plug" evidence="16">
    <location>
        <begin position="52"/>
        <end position="156"/>
    </location>
</feature>
<dbReference type="PANTHER" id="PTHR30069">
    <property type="entry name" value="TONB-DEPENDENT OUTER MEMBRANE RECEPTOR"/>
    <property type="match status" value="1"/>
</dbReference>
<dbReference type="InterPro" id="IPR039426">
    <property type="entry name" value="TonB-dep_rcpt-like"/>
</dbReference>
<evidence type="ECO:0000256" key="13">
    <source>
        <dbReference type="RuleBase" id="RU003357"/>
    </source>
</evidence>
<dbReference type="CDD" id="cd01347">
    <property type="entry name" value="ligand_gated_channel"/>
    <property type="match status" value="1"/>
</dbReference>
<dbReference type="Gene3D" id="2.40.170.20">
    <property type="entry name" value="TonB-dependent receptor, beta-barrel domain"/>
    <property type="match status" value="1"/>
</dbReference>
<keyword evidence="11 12" id="KW-0998">Cell outer membrane</keyword>
<keyword evidence="5 12" id="KW-0812">Transmembrane</keyword>
<keyword evidence="8 13" id="KW-0798">TonB box</keyword>
<organism evidence="17 18">
    <name type="scientific">Ramlibacter lithotrophicus</name>
    <dbReference type="NCBI Taxonomy" id="2606681"/>
    <lineage>
        <taxon>Bacteria</taxon>
        <taxon>Pseudomonadati</taxon>
        <taxon>Pseudomonadota</taxon>
        <taxon>Betaproteobacteria</taxon>
        <taxon>Burkholderiales</taxon>
        <taxon>Comamonadaceae</taxon>
        <taxon>Ramlibacter</taxon>
    </lineage>
</organism>
<dbReference type="InterPro" id="IPR000531">
    <property type="entry name" value="Beta-barrel_TonB"/>
</dbReference>
<evidence type="ECO:0000256" key="8">
    <source>
        <dbReference type="ARBA" id="ARBA00023077"/>
    </source>
</evidence>
<evidence type="ECO:0000256" key="7">
    <source>
        <dbReference type="ARBA" id="ARBA00023065"/>
    </source>
</evidence>
<dbReference type="GO" id="GO:0015889">
    <property type="term" value="P:cobalamin transport"/>
    <property type="evidence" value="ECO:0007669"/>
    <property type="project" value="TreeGrafter"/>
</dbReference>
<feature type="domain" description="TonB-dependent receptor-like beta-barrel" evidence="15">
    <location>
        <begin position="211"/>
        <end position="586"/>
    </location>
</feature>
<evidence type="ECO:0000256" key="4">
    <source>
        <dbReference type="ARBA" id="ARBA00022452"/>
    </source>
</evidence>
<dbReference type="GO" id="GO:0006811">
    <property type="term" value="P:monoatomic ion transport"/>
    <property type="evidence" value="ECO:0007669"/>
    <property type="project" value="UniProtKB-KW"/>
</dbReference>
<name>A0A7X6DFY8_9BURK</name>
<dbReference type="PANTHER" id="PTHR30069:SF53">
    <property type="entry name" value="COLICIN I RECEPTOR-RELATED"/>
    <property type="match status" value="1"/>
</dbReference>
<sequence>MSTHALGPTAPVRTTAALTALSLLAFTATAQTPASLDPVIVTASRSPQPLSAVLAEVSVLDRAAIERAGVASVADLLAQLPGIEFARNGGPGTATSVFIRGAETRHAAVYLDGVRIDSQSTGGAMWEQLPLDQIERIEVLRGPAAAVYGSDAVGGVVQLFTHRGKGPARPTAALTAGSRNTAQARAGVSGASGSIDYALSASQGRSDGFNARIAPTANPDRDGWRRGALHARVGLDPAPRHHLDASLLATSLRAQYDGSRASDDVSHHSLRTAALGWQAGWSESSATRVQAGESRSTQETVPTFYRTETTLRNFLIQHEQRIGTQQLTAALERREDRLDNSSTAFAPTLVGRRSQDALALGWRGEFGARSLQAHLRHDRDSEFGARSTGSLAWGWRLAPGWRATAAAATSFRAPTLYQRFSEYGVATLVPESGRNVELGIRHAVNRSEWSATLWRNTVNDLLVFGPAGPCVSILGCYQNVGRARMQGLTLAGRTTIASLTLRGSLDWHDPRNLQTGKQLARRARRLATFGADTMWADWSLGVEARAAGPRFENAANTQRLAGYALVNLVASRPLRPGLLIEGRIDNVGDKQYELARSYATAGRAVQLTMRWALP</sequence>
<evidence type="ECO:0000256" key="5">
    <source>
        <dbReference type="ARBA" id="ARBA00022692"/>
    </source>
</evidence>
<keyword evidence="3 12" id="KW-0813">Transport</keyword>
<feature type="signal peptide" evidence="14">
    <location>
        <begin position="1"/>
        <end position="30"/>
    </location>
</feature>
<dbReference type="EMBL" id="VTOX01000003">
    <property type="protein sequence ID" value="NKE66318.1"/>
    <property type="molecule type" value="Genomic_DNA"/>
</dbReference>
<comment type="caution">
    <text evidence="17">The sequence shown here is derived from an EMBL/GenBank/DDBJ whole genome shotgun (WGS) entry which is preliminary data.</text>
</comment>
<keyword evidence="4 12" id="KW-1134">Transmembrane beta strand</keyword>
<evidence type="ECO:0000256" key="9">
    <source>
        <dbReference type="ARBA" id="ARBA00023136"/>
    </source>
</evidence>
<feature type="chain" id="PRO_5030988771" evidence="14">
    <location>
        <begin position="31"/>
        <end position="614"/>
    </location>
</feature>
<dbReference type="Gene3D" id="2.170.130.10">
    <property type="entry name" value="TonB-dependent receptor, plug domain"/>
    <property type="match status" value="1"/>
</dbReference>
<keyword evidence="6 14" id="KW-0732">Signal</keyword>
<evidence type="ECO:0000256" key="10">
    <source>
        <dbReference type="ARBA" id="ARBA00023170"/>
    </source>
</evidence>